<feature type="transmembrane region" description="Helical" evidence="1">
    <location>
        <begin position="32"/>
        <end position="50"/>
    </location>
</feature>
<protein>
    <submittedName>
        <fullName evidence="2">Tetratricopeptide repeat protein</fullName>
    </submittedName>
</protein>
<dbReference type="Proteomes" id="UP000297540">
    <property type="component" value="Unassembled WGS sequence"/>
</dbReference>
<dbReference type="SUPFAM" id="SSF48452">
    <property type="entry name" value="TPR-like"/>
    <property type="match status" value="1"/>
</dbReference>
<keyword evidence="1" id="KW-0812">Transmembrane</keyword>
<dbReference type="PIRSF" id="PIRSF030959">
    <property type="entry name" value="UCP030959"/>
    <property type="match status" value="1"/>
</dbReference>
<keyword evidence="3" id="KW-1185">Reference proteome</keyword>
<dbReference type="InterPro" id="IPR014562">
    <property type="entry name" value="UCP030959_TPR_rpt-cont"/>
</dbReference>
<comment type="caution">
    <text evidence="2">The sequence shown here is derived from an EMBL/GenBank/DDBJ whole genome shotgun (WGS) entry which is preliminary data.</text>
</comment>
<dbReference type="AlphaFoldDB" id="A0A4Y8SRV9"/>
<keyword evidence="1" id="KW-0472">Membrane</keyword>
<dbReference type="Pfam" id="PF07721">
    <property type="entry name" value="TPR_4"/>
    <property type="match status" value="2"/>
</dbReference>
<organism evidence="2 3">
    <name type="scientific">Mucilaginibacter psychrotolerans</name>
    <dbReference type="NCBI Taxonomy" id="1524096"/>
    <lineage>
        <taxon>Bacteria</taxon>
        <taxon>Pseudomonadati</taxon>
        <taxon>Bacteroidota</taxon>
        <taxon>Sphingobacteriia</taxon>
        <taxon>Sphingobacteriales</taxon>
        <taxon>Sphingobacteriaceae</taxon>
        <taxon>Mucilaginibacter</taxon>
    </lineage>
</organism>
<dbReference type="InterPro" id="IPR011717">
    <property type="entry name" value="TPR-4"/>
</dbReference>
<evidence type="ECO:0000256" key="1">
    <source>
        <dbReference type="SAM" id="Phobius"/>
    </source>
</evidence>
<dbReference type="InterPro" id="IPR011990">
    <property type="entry name" value="TPR-like_helical_dom_sf"/>
</dbReference>
<accession>A0A4Y8SRV9</accession>
<dbReference type="EMBL" id="SOZE01000001">
    <property type="protein sequence ID" value="TFF40986.1"/>
    <property type="molecule type" value="Genomic_DNA"/>
</dbReference>
<evidence type="ECO:0000313" key="3">
    <source>
        <dbReference type="Proteomes" id="UP000297540"/>
    </source>
</evidence>
<dbReference type="OrthoDB" id="794036at2"/>
<reference evidence="2 3" key="1">
    <citation type="journal article" date="2017" name="Int. J. Syst. Evol. Microbiol.">
        <title>Mucilaginibacterpsychrotolerans sp. nov., isolated from peatlands.</title>
        <authorList>
            <person name="Deng Y."/>
            <person name="Shen L."/>
            <person name="Xu B."/>
            <person name="Liu Y."/>
            <person name="Gu Z."/>
            <person name="Liu H."/>
            <person name="Zhou Y."/>
        </authorList>
    </citation>
    <scope>NUCLEOTIDE SEQUENCE [LARGE SCALE GENOMIC DNA]</scope>
    <source>
        <strain evidence="2 3">NH7-4</strain>
    </source>
</reference>
<name>A0A4Y8SRV9_9SPHI</name>
<sequence>MPSFLNLNYYYVSFALQGFCLFHSFKRGTQQKWMWIIVFLPYIGSLIYLYTEVWGNRRINTSAIDVKGIINPGSKLKKLEDELKFTDTFNNRIKLADAYLDAGLTDKAIDLYKASLTGAFAENEHALAQLMQAYYTQGRYAEVLPIARQIYKIPQFARSKAHIVYAMALEQVGQIDAAEAEFKGMKGRYAYFEQRYQYGLFLIRQDRIEDAEQLFTDMLEEQPHLSAVEKKSNRQWFAKAKEELKKVYQ</sequence>
<dbReference type="Gene3D" id="1.25.40.10">
    <property type="entry name" value="Tetratricopeptide repeat domain"/>
    <property type="match status" value="1"/>
</dbReference>
<keyword evidence="1" id="KW-1133">Transmembrane helix</keyword>
<gene>
    <name evidence="2" type="ORF">E2R66_00090</name>
</gene>
<proteinExistence type="predicted"/>
<evidence type="ECO:0000313" key="2">
    <source>
        <dbReference type="EMBL" id="TFF40986.1"/>
    </source>
</evidence>
<dbReference type="GO" id="GO:0042802">
    <property type="term" value="F:identical protein binding"/>
    <property type="evidence" value="ECO:0007669"/>
    <property type="project" value="InterPro"/>
</dbReference>